<name>A0A3N6WCH4_9ACTN</name>
<dbReference type="Proteomes" id="UP000275225">
    <property type="component" value="Unassembled WGS sequence"/>
</dbReference>
<sequence>MTIGGLDEPWNVARSLDDLAAATIDFLEGRLQETPLHGGLPNPESLPLIPTLVAMNRAGFVTTDSQPGSINEPTRRVQRAYVEGICHEATAARIERGLLTEDLVMVSFAPGSDVDSSIVVTVSHGSPCTFLGRWSVEELDHFRNGLASLDADLDAAWAIQIFDPQWARNDRLWTAVLRALTTD</sequence>
<dbReference type="Pfam" id="PF21897">
    <property type="entry name" value="DUF6919"/>
    <property type="match status" value="1"/>
</dbReference>
<organism evidence="2 3">
    <name type="scientific">Aeromicrobium camelliae</name>
    <dbReference type="NCBI Taxonomy" id="1538144"/>
    <lineage>
        <taxon>Bacteria</taxon>
        <taxon>Bacillati</taxon>
        <taxon>Actinomycetota</taxon>
        <taxon>Actinomycetes</taxon>
        <taxon>Propionibacteriales</taxon>
        <taxon>Nocardioidaceae</taxon>
        <taxon>Aeromicrobium</taxon>
    </lineage>
</organism>
<accession>A0A3N6WCH4</accession>
<dbReference type="AlphaFoldDB" id="A0A3N6WCH4"/>
<keyword evidence="3" id="KW-1185">Reference proteome</keyword>
<proteinExistence type="predicted"/>
<gene>
    <name evidence="2" type="ORF">EHW97_11970</name>
</gene>
<dbReference type="InterPro" id="IPR054212">
    <property type="entry name" value="DUF6919"/>
</dbReference>
<feature type="domain" description="DUF6919" evidence="1">
    <location>
        <begin position="7"/>
        <end position="182"/>
    </location>
</feature>
<dbReference type="EMBL" id="RQJX01000017">
    <property type="protein sequence ID" value="RQN02752.1"/>
    <property type="molecule type" value="Genomic_DNA"/>
</dbReference>
<protein>
    <recommendedName>
        <fullName evidence="1">DUF6919 domain-containing protein</fullName>
    </recommendedName>
</protein>
<comment type="caution">
    <text evidence="2">The sequence shown here is derived from an EMBL/GenBank/DDBJ whole genome shotgun (WGS) entry which is preliminary data.</text>
</comment>
<evidence type="ECO:0000259" key="1">
    <source>
        <dbReference type="Pfam" id="PF21897"/>
    </source>
</evidence>
<evidence type="ECO:0000313" key="3">
    <source>
        <dbReference type="Proteomes" id="UP000275225"/>
    </source>
</evidence>
<evidence type="ECO:0000313" key="2">
    <source>
        <dbReference type="EMBL" id="RQN02752.1"/>
    </source>
</evidence>
<dbReference type="OrthoDB" id="4195350at2"/>
<reference evidence="2 3" key="1">
    <citation type="submission" date="2018-11" db="EMBL/GenBank/DDBJ databases">
        <authorList>
            <person name="Li F."/>
        </authorList>
    </citation>
    <scope>NUCLEOTIDE SEQUENCE [LARGE SCALE GENOMIC DNA]</scope>
    <source>
        <strain evidence="2 3">YS17T</strain>
    </source>
</reference>
<dbReference type="RefSeq" id="WP_124237411.1">
    <property type="nucleotide sequence ID" value="NZ_JBHUFI010000014.1"/>
</dbReference>